<protein>
    <recommendedName>
        <fullName evidence="1">Glycosyltransferase 2-like domain-containing protein</fullName>
    </recommendedName>
</protein>
<dbReference type="SUPFAM" id="SSF53448">
    <property type="entry name" value="Nucleotide-diphospho-sugar transferases"/>
    <property type="match status" value="1"/>
</dbReference>
<dbReference type="Gene3D" id="3.90.550.10">
    <property type="entry name" value="Spore Coat Polysaccharide Biosynthesis Protein SpsA, Chain A"/>
    <property type="match status" value="1"/>
</dbReference>
<dbReference type="InterPro" id="IPR029044">
    <property type="entry name" value="Nucleotide-diphossugar_trans"/>
</dbReference>
<dbReference type="InterPro" id="IPR001173">
    <property type="entry name" value="Glyco_trans_2-like"/>
</dbReference>
<dbReference type="CDD" id="cd04179">
    <property type="entry name" value="DPM_DPG-synthase_like"/>
    <property type="match status" value="1"/>
</dbReference>
<reference evidence="2 3" key="1">
    <citation type="journal article" date="2016" name="Nat. Commun.">
        <title>Thousands of microbial genomes shed light on interconnected biogeochemical processes in an aquifer system.</title>
        <authorList>
            <person name="Anantharaman K."/>
            <person name="Brown C.T."/>
            <person name="Hug L.A."/>
            <person name="Sharon I."/>
            <person name="Castelle C.J."/>
            <person name="Probst A.J."/>
            <person name="Thomas B.C."/>
            <person name="Singh A."/>
            <person name="Wilkins M.J."/>
            <person name="Karaoz U."/>
            <person name="Brodie E.L."/>
            <person name="Williams K.H."/>
            <person name="Hubbard S.S."/>
            <person name="Banfield J.F."/>
        </authorList>
    </citation>
    <scope>NUCLEOTIDE SEQUENCE [LARGE SCALE GENOMIC DNA]</scope>
</reference>
<feature type="domain" description="Glycosyltransferase 2-like" evidence="1">
    <location>
        <begin position="13"/>
        <end position="171"/>
    </location>
</feature>
<evidence type="ECO:0000259" key="1">
    <source>
        <dbReference type="Pfam" id="PF00535"/>
    </source>
</evidence>
<dbReference type="STRING" id="1798564.A3H55_01005"/>
<name>A0A1F6FX78_9BACT</name>
<sequence length="249" mass="28347">MSNNYPTQKIIAVLPAYNAEQTLAKTVADIPADWVDEIILVDDASRDATVAVAKGLKLTVFMHDKNLGYGGNQKTCYTEALRLGADIVIMIHPDHQYDPRLVPDLLLPFIRGDVEAVFGSRMMRPGGARDGGMPYWKYCANIFLTKLANFILGLRLTEYHSGFRAYSRKALTAVNFTANSNDFIFDTEIIIQLKLKNRKIQEVPISTRYFKEASMIGFRKSLIYGFSILKNLGQYLLFKIRLKQYRKFE</sequence>
<dbReference type="PANTHER" id="PTHR48090:SF7">
    <property type="entry name" value="RFBJ PROTEIN"/>
    <property type="match status" value="1"/>
</dbReference>
<dbReference type="InterPro" id="IPR050256">
    <property type="entry name" value="Glycosyltransferase_2"/>
</dbReference>
<evidence type="ECO:0000313" key="3">
    <source>
        <dbReference type="Proteomes" id="UP000177998"/>
    </source>
</evidence>
<dbReference type="AlphaFoldDB" id="A0A1F6FX78"/>
<accession>A0A1F6FX78</accession>
<dbReference type="PANTHER" id="PTHR48090">
    <property type="entry name" value="UNDECAPRENYL-PHOSPHATE 4-DEOXY-4-FORMAMIDO-L-ARABINOSE TRANSFERASE-RELATED"/>
    <property type="match status" value="1"/>
</dbReference>
<dbReference type="EMBL" id="MFMZ01000045">
    <property type="protein sequence ID" value="OGG90462.1"/>
    <property type="molecule type" value="Genomic_DNA"/>
</dbReference>
<comment type="caution">
    <text evidence="2">The sequence shown here is derived from an EMBL/GenBank/DDBJ whole genome shotgun (WGS) entry which is preliminary data.</text>
</comment>
<organism evidence="2 3">
    <name type="scientific">Candidatus Kuenenbacteria bacterium RIFCSPLOWO2_02_FULL_42_16</name>
    <dbReference type="NCBI Taxonomy" id="1798564"/>
    <lineage>
        <taxon>Bacteria</taxon>
        <taxon>Candidatus Kueneniibacteriota</taxon>
    </lineage>
</organism>
<gene>
    <name evidence="2" type="ORF">A3H55_01005</name>
</gene>
<evidence type="ECO:0000313" key="2">
    <source>
        <dbReference type="EMBL" id="OGG90462.1"/>
    </source>
</evidence>
<dbReference type="Pfam" id="PF00535">
    <property type="entry name" value="Glycos_transf_2"/>
    <property type="match status" value="1"/>
</dbReference>
<proteinExistence type="predicted"/>
<dbReference type="Proteomes" id="UP000177998">
    <property type="component" value="Unassembled WGS sequence"/>
</dbReference>